<accession>A0A9W9KE18</accession>
<dbReference type="GeneID" id="81355082"/>
<reference evidence="1" key="2">
    <citation type="journal article" date="2023" name="IMA Fungus">
        <title>Comparative genomic study of the Penicillium genus elucidates a diverse pangenome and 15 lateral gene transfer events.</title>
        <authorList>
            <person name="Petersen C."/>
            <person name="Sorensen T."/>
            <person name="Nielsen M.R."/>
            <person name="Sondergaard T.E."/>
            <person name="Sorensen J.L."/>
            <person name="Fitzpatrick D.A."/>
            <person name="Frisvad J.C."/>
            <person name="Nielsen K.L."/>
        </authorList>
    </citation>
    <scope>NUCLEOTIDE SEQUENCE</scope>
    <source>
        <strain evidence="1">IBT 30761</strain>
    </source>
</reference>
<proteinExistence type="predicted"/>
<keyword evidence="2" id="KW-1185">Reference proteome</keyword>
<organism evidence="1 2">
    <name type="scientific">Penicillium argentinense</name>
    <dbReference type="NCBI Taxonomy" id="1131581"/>
    <lineage>
        <taxon>Eukaryota</taxon>
        <taxon>Fungi</taxon>
        <taxon>Dikarya</taxon>
        <taxon>Ascomycota</taxon>
        <taxon>Pezizomycotina</taxon>
        <taxon>Eurotiomycetes</taxon>
        <taxon>Eurotiomycetidae</taxon>
        <taxon>Eurotiales</taxon>
        <taxon>Aspergillaceae</taxon>
        <taxon>Penicillium</taxon>
    </lineage>
</organism>
<keyword evidence="1" id="KW-0560">Oxidoreductase</keyword>
<gene>
    <name evidence="1" type="ORF">N7532_003609</name>
</gene>
<evidence type="ECO:0000313" key="1">
    <source>
        <dbReference type="EMBL" id="KAJ5103080.1"/>
    </source>
</evidence>
<sequence length="95" mass="10476">MGSWLCSNILKWSGASGKNGRRSLRPNHALRGSRNLDLQVTAQHIVPWASDKLKAKLYANSSEVGPWLEYLPFPVSDQILMKAARDPASATWGIS</sequence>
<evidence type="ECO:0000313" key="2">
    <source>
        <dbReference type="Proteomes" id="UP001149074"/>
    </source>
</evidence>
<keyword evidence="1" id="KW-0503">Monooxygenase</keyword>
<dbReference type="GO" id="GO:0004497">
    <property type="term" value="F:monooxygenase activity"/>
    <property type="evidence" value="ECO:0007669"/>
    <property type="project" value="UniProtKB-KW"/>
</dbReference>
<reference evidence="1" key="1">
    <citation type="submission" date="2022-11" db="EMBL/GenBank/DDBJ databases">
        <authorList>
            <person name="Petersen C."/>
        </authorList>
    </citation>
    <scope>NUCLEOTIDE SEQUENCE</scope>
    <source>
        <strain evidence="1">IBT 30761</strain>
    </source>
</reference>
<dbReference type="Proteomes" id="UP001149074">
    <property type="component" value="Unassembled WGS sequence"/>
</dbReference>
<name>A0A9W9KE18_9EURO</name>
<dbReference type="AlphaFoldDB" id="A0A9W9KE18"/>
<dbReference type="EMBL" id="JAPQKI010000004">
    <property type="protein sequence ID" value="KAJ5103080.1"/>
    <property type="molecule type" value="Genomic_DNA"/>
</dbReference>
<comment type="caution">
    <text evidence="1">The sequence shown here is derived from an EMBL/GenBank/DDBJ whole genome shotgun (WGS) entry which is preliminary data.</text>
</comment>
<protein>
    <submittedName>
        <fullName evidence="1">Monooxygenase FAD-binding</fullName>
    </submittedName>
</protein>
<dbReference type="RefSeq" id="XP_056476460.1">
    <property type="nucleotide sequence ID" value="XM_056616103.1"/>
</dbReference>